<evidence type="ECO:0000256" key="7">
    <source>
        <dbReference type="ARBA" id="ARBA00023157"/>
    </source>
</evidence>
<evidence type="ECO:0000256" key="1">
    <source>
        <dbReference type="ARBA" id="ARBA00004167"/>
    </source>
</evidence>
<keyword evidence="4" id="KW-0677">Repeat</keyword>
<evidence type="ECO:0000256" key="8">
    <source>
        <dbReference type="ARBA" id="ARBA00023170"/>
    </source>
</evidence>
<dbReference type="PRINTS" id="PR00261">
    <property type="entry name" value="LDLRECEPTOR"/>
</dbReference>
<evidence type="ECO:0000313" key="11">
    <source>
        <dbReference type="EMBL" id="CAH2223822.1"/>
    </source>
</evidence>
<keyword evidence="12" id="KW-1185">Reference proteome</keyword>
<evidence type="ECO:0000256" key="5">
    <source>
        <dbReference type="ARBA" id="ARBA00022989"/>
    </source>
</evidence>
<evidence type="ECO:0000256" key="3">
    <source>
        <dbReference type="ARBA" id="ARBA00022729"/>
    </source>
</evidence>
<dbReference type="SUPFAM" id="SSF57424">
    <property type="entry name" value="LDL receptor-like module"/>
    <property type="match status" value="3"/>
</dbReference>
<keyword evidence="7 10" id="KW-1015">Disulfide bond</keyword>
<keyword evidence="2" id="KW-0812">Transmembrane</keyword>
<dbReference type="InterPro" id="IPR051221">
    <property type="entry name" value="LDLR-related"/>
</dbReference>
<dbReference type="EMBL" id="CAKXAJ010020622">
    <property type="protein sequence ID" value="CAH2223822.1"/>
    <property type="molecule type" value="Genomic_DNA"/>
</dbReference>
<evidence type="ECO:0000256" key="4">
    <source>
        <dbReference type="ARBA" id="ARBA00022737"/>
    </source>
</evidence>
<dbReference type="PROSITE" id="PS50068">
    <property type="entry name" value="LDLRA_2"/>
    <property type="match status" value="3"/>
</dbReference>
<dbReference type="AlphaFoldDB" id="A0A8S4QY52"/>
<dbReference type="GO" id="GO:0005886">
    <property type="term" value="C:plasma membrane"/>
    <property type="evidence" value="ECO:0007669"/>
    <property type="project" value="TreeGrafter"/>
</dbReference>
<feature type="disulfide bond" evidence="10">
    <location>
        <begin position="40"/>
        <end position="58"/>
    </location>
</feature>
<keyword evidence="5" id="KW-1133">Transmembrane helix</keyword>
<dbReference type="OrthoDB" id="2019384at2759"/>
<comment type="caution">
    <text evidence="11">The sequence shown here is derived from an EMBL/GenBank/DDBJ whole genome shotgun (WGS) entry which is preliminary data.</text>
</comment>
<dbReference type="SMART" id="SM00192">
    <property type="entry name" value="LDLa"/>
    <property type="match status" value="3"/>
</dbReference>
<keyword evidence="9" id="KW-0325">Glycoprotein</keyword>
<proteinExistence type="predicted"/>
<comment type="subcellular location">
    <subcellularLocation>
        <location evidence="1">Membrane</location>
        <topology evidence="1">Single-pass membrane protein</topology>
    </subcellularLocation>
</comment>
<evidence type="ECO:0000256" key="10">
    <source>
        <dbReference type="PROSITE-ProRule" id="PRU00124"/>
    </source>
</evidence>
<name>A0A8S4QY52_9NEOP</name>
<accession>A0A8S4QY52</accession>
<sequence length="179" mass="19957">MIPPPPHRPADTQKDASLTTNELTSDLIYSDGCFENQFTCRDGTCINSMFACDGHADCNDRSDEENCPCQENEWQCVSGQCIPINGYCDSIVDCPDLSDEKDCSTTFRPFTTAYPAYPYPQLPTTQRPIFTTTSNPYDKGCGRNEWRCENGPCIDVRRRCDGNIDCPKDGSDEFDCPAG</sequence>
<protein>
    <submittedName>
        <fullName evidence="11">Jg27864 protein</fullName>
    </submittedName>
</protein>
<dbReference type="CDD" id="cd00112">
    <property type="entry name" value="LDLa"/>
    <property type="match status" value="3"/>
</dbReference>
<dbReference type="PROSITE" id="PS01209">
    <property type="entry name" value="LDLRA_1"/>
    <property type="match status" value="1"/>
</dbReference>
<feature type="disulfide bond" evidence="10">
    <location>
        <begin position="33"/>
        <end position="45"/>
    </location>
</feature>
<feature type="disulfide bond" evidence="10">
    <location>
        <begin position="148"/>
        <end position="166"/>
    </location>
</feature>
<dbReference type="FunFam" id="4.10.400.10:FF:000034">
    <property type="entry name" value="Low-density lipoprotein receptor-related protein 2"/>
    <property type="match status" value="1"/>
</dbReference>
<organism evidence="11 12">
    <name type="scientific">Pararge aegeria aegeria</name>
    <dbReference type="NCBI Taxonomy" id="348720"/>
    <lineage>
        <taxon>Eukaryota</taxon>
        <taxon>Metazoa</taxon>
        <taxon>Ecdysozoa</taxon>
        <taxon>Arthropoda</taxon>
        <taxon>Hexapoda</taxon>
        <taxon>Insecta</taxon>
        <taxon>Pterygota</taxon>
        <taxon>Neoptera</taxon>
        <taxon>Endopterygota</taxon>
        <taxon>Lepidoptera</taxon>
        <taxon>Glossata</taxon>
        <taxon>Ditrysia</taxon>
        <taxon>Papilionoidea</taxon>
        <taxon>Nymphalidae</taxon>
        <taxon>Satyrinae</taxon>
        <taxon>Satyrini</taxon>
        <taxon>Parargina</taxon>
        <taxon>Pararge</taxon>
    </lineage>
</organism>
<feature type="disulfide bond" evidence="10">
    <location>
        <begin position="88"/>
        <end position="103"/>
    </location>
</feature>
<feature type="non-terminal residue" evidence="11">
    <location>
        <position position="1"/>
    </location>
</feature>
<feature type="disulfide bond" evidence="10">
    <location>
        <begin position="141"/>
        <end position="153"/>
    </location>
</feature>
<feature type="disulfide bond" evidence="10">
    <location>
        <begin position="52"/>
        <end position="67"/>
    </location>
</feature>
<keyword evidence="6" id="KW-0472">Membrane</keyword>
<dbReference type="InterPro" id="IPR023415">
    <property type="entry name" value="LDLR_class-A_CS"/>
</dbReference>
<comment type="caution">
    <text evidence="10">Lacks conserved residue(s) required for the propagation of feature annotation.</text>
</comment>
<evidence type="ECO:0000256" key="2">
    <source>
        <dbReference type="ARBA" id="ARBA00022692"/>
    </source>
</evidence>
<keyword evidence="8" id="KW-0675">Receptor</keyword>
<dbReference type="Gene3D" id="4.10.400.10">
    <property type="entry name" value="Low-density Lipoprotein Receptor"/>
    <property type="match status" value="3"/>
</dbReference>
<dbReference type="Pfam" id="PF00057">
    <property type="entry name" value="Ldl_recept_a"/>
    <property type="match status" value="3"/>
</dbReference>
<keyword evidence="3" id="KW-0732">Signal</keyword>
<dbReference type="InterPro" id="IPR002172">
    <property type="entry name" value="LDrepeatLR_classA_rpt"/>
</dbReference>
<dbReference type="PANTHER" id="PTHR22722">
    <property type="entry name" value="LOW-DENSITY LIPOPROTEIN RECEPTOR-RELATED PROTEIN 2-RELATED"/>
    <property type="match status" value="1"/>
</dbReference>
<feature type="disulfide bond" evidence="10">
    <location>
        <begin position="76"/>
        <end position="94"/>
    </location>
</feature>
<evidence type="ECO:0000256" key="6">
    <source>
        <dbReference type="ARBA" id="ARBA00023136"/>
    </source>
</evidence>
<dbReference type="InterPro" id="IPR036055">
    <property type="entry name" value="LDL_receptor-like_sf"/>
</dbReference>
<evidence type="ECO:0000256" key="9">
    <source>
        <dbReference type="ARBA" id="ARBA00023180"/>
    </source>
</evidence>
<dbReference type="Proteomes" id="UP000838756">
    <property type="component" value="Unassembled WGS sequence"/>
</dbReference>
<evidence type="ECO:0000313" key="12">
    <source>
        <dbReference type="Proteomes" id="UP000838756"/>
    </source>
</evidence>
<feature type="disulfide bond" evidence="10">
    <location>
        <begin position="69"/>
        <end position="81"/>
    </location>
</feature>
<gene>
    <name evidence="11" type="primary">jg27864</name>
    <name evidence="11" type="ORF">PAEG_LOCUS6830</name>
</gene>
<reference evidence="11" key="1">
    <citation type="submission" date="2022-03" db="EMBL/GenBank/DDBJ databases">
        <authorList>
            <person name="Lindestad O."/>
        </authorList>
    </citation>
    <scope>NUCLEOTIDE SEQUENCE</scope>
</reference>
<dbReference type="GO" id="GO:0043235">
    <property type="term" value="C:receptor complex"/>
    <property type="evidence" value="ECO:0007669"/>
    <property type="project" value="TreeGrafter"/>
</dbReference>